<dbReference type="InterPro" id="IPR025724">
    <property type="entry name" value="GAG-pre-integrase_dom"/>
</dbReference>
<sequence>MTGNKSMFKKLDESKKIQVTLGDNKQIQVESKGTVGVKINHGKMKLLYNVYFVPNLAHNLLSIGQLMAGGYKILFDNDVYVINDKKTGQPIVSVQMTENKMFPLKISSIENQVLVVSEKNEFNTWHLRYGHLNVKGLKLLSLSGYLA</sequence>
<accession>A0A2I0AZ26</accession>
<dbReference type="InterPro" id="IPR054722">
    <property type="entry name" value="PolX-like_BBD"/>
</dbReference>
<name>A0A2I0AZ26_9ASPA</name>
<gene>
    <name evidence="3" type="ORF">AXF42_Ash006434</name>
</gene>
<evidence type="ECO:0000259" key="1">
    <source>
        <dbReference type="Pfam" id="PF13976"/>
    </source>
</evidence>
<feature type="domain" description="Retrovirus-related Pol polyprotein from transposon TNT 1-94-like beta-barrel" evidence="2">
    <location>
        <begin position="1"/>
        <end position="71"/>
    </location>
</feature>
<keyword evidence="4" id="KW-1185">Reference proteome</keyword>
<dbReference type="GO" id="GO:0016787">
    <property type="term" value="F:hydrolase activity"/>
    <property type="evidence" value="ECO:0007669"/>
    <property type="project" value="UniProtKB-KW"/>
</dbReference>
<organism evidence="3 4">
    <name type="scientific">Apostasia shenzhenica</name>
    <dbReference type="NCBI Taxonomy" id="1088818"/>
    <lineage>
        <taxon>Eukaryota</taxon>
        <taxon>Viridiplantae</taxon>
        <taxon>Streptophyta</taxon>
        <taxon>Embryophyta</taxon>
        <taxon>Tracheophyta</taxon>
        <taxon>Spermatophyta</taxon>
        <taxon>Magnoliopsida</taxon>
        <taxon>Liliopsida</taxon>
        <taxon>Asparagales</taxon>
        <taxon>Orchidaceae</taxon>
        <taxon>Apostasioideae</taxon>
        <taxon>Apostasia</taxon>
    </lineage>
</organism>
<dbReference type="Pfam" id="PF13976">
    <property type="entry name" value="gag_pre-integrs"/>
    <property type="match status" value="1"/>
</dbReference>
<dbReference type="Pfam" id="PF22936">
    <property type="entry name" value="Pol_BBD"/>
    <property type="match status" value="1"/>
</dbReference>
<feature type="domain" description="GAG-pre-integrase" evidence="1">
    <location>
        <begin position="101"/>
        <end position="142"/>
    </location>
</feature>
<dbReference type="OrthoDB" id="778489at2759"/>
<keyword evidence="3" id="KW-0378">Hydrolase</keyword>
<protein>
    <submittedName>
        <fullName evidence="3">Retrovirus-related Pol polyprotein from transposon TNT 1-94</fullName>
        <ecNumber evidence="3">3.1.13.-</ecNumber>
    </submittedName>
</protein>
<evidence type="ECO:0000259" key="2">
    <source>
        <dbReference type="Pfam" id="PF22936"/>
    </source>
</evidence>
<evidence type="ECO:0000313" key="3">
    <source>
        <dbReference type="EMBL" id="PKA60800.1"/>
    </source>
</evidence>
<dbReference type="Proteomes" id="UP000236161">
    <property type="component" value="Unassembled WGS sequence"/>
</dbReference>
<dbReference type="AlphaFoldDB" id="A0A2I0AZ26"/>
<dbReference type="EMBL" id="KZ451935">
    <property type="protein sequence ID" value="PKA60800.1"/>
    <property type="molecule type" value="Genomic_DNA"/>
</dbReference>
<dbReference type="EC" id="3.1.13.-" evidence="3"/>
<evidence type="ECO:0000313" key="4">
    <source>
        <dbReference type="Proteomes" id="UP000236161"/>
    </source>
</evidence>
<proteinExistence type="predicted"/>
<reference evidence="3 4" key="1">
    <citation type="journal article" date="2017" name="Nature">
        <title>The Apostasia genome and the evolution of orchids.</title>
        <authorList>
            <person name="Zhang G.Q."/>
            <person name="Liu K.W."/>
            <person name="Li Z."/>
            <person name="Lohaus R."/>
            <person name="Hsiao Y.Y."/>
            <person name="Niu S.C."/>
            <person name="Wang J.Y."/>
            <person name="Lin Y.C."/>
            <person name="Xu Q."/>
            <person name="Chen L.J."/>
            <person name="Yoshida K."/>
            <person name="Fujiwara S."/>
            <person name="Wang Z.W."/>
            <person name="Zhang Y.Q."/>
            <person name="Mitsuda N."/>
            <person name="Wang M."/>
            <person name="Liu G.H."/>
            <person name="Pecoraro L."/>
            <person name="Huang H.X."/>
            <person name="Xiao X.J."/>
            <person name="Lin M."/>
            <person name="Wu X.Y."/>
            <person name="Wu W.L."/>
            <person name="Chen Y.Y."/>
            <person name="Chang S.B."/>
            <person name="Sakamoto S."/>
            <person name="Ohme-Takagi M."/>
            <person name="Yagi M."/>
            <person name="Zeng S.J."/>
            <person name="Shen C.Y."/>
            <person name="Yeh C.M."/>
            <person name="Luo Y.B."/>
            <person name="Tsai W.C."/>
            <person name="Van de Peer Y."/>
            <person name="Liu Z.J."/>
        </authorList>
    </citation>
    <scope>NUCLEOTIDE SEQUENCE [LARGE SCALE GENOMIC DNA]</scope>
    <source>
        <strain evidence="4">cv. Shenzhen</strain>
        <tissue evidence="3">Stem</tissue>
    </source>
</reference>